<gene>
    <name evidence="7" type="ORF">M3P05_11210</name>
</gene>
<dbReference type="PANTHER" id="PTHR44379:SF8">
    <property type="entry name" value="XANTHINE DEHYDROGENASE IRON-SULFUR-BINDING SUBUNIT XDHC-RELATED"/>
    <property type="match status" value="1"/>
</dbReference>
<dbReference type="Gene3D" id="1.10.150.120">
    <property type="entry name" value="[2Fe-2S]-binding domain"/>
    <property type="match status" value="1"/>
</dbReference>
<evidence type="ECO:0000256" key="1">
    <source>
        <dbReference type="ARBA" id="ARBA00022714"/>
    </source>
</evidence>
<keyword evidence="1" id="KW-0001">2Fe-2S</keyword>
<dbReference type="PROSITE" id="PS00197">
    <property type="entry name" value="2FE2S_FER_1"/>
    <property type="match status" value="1"/>
</dbReference>
<evidence type="ECO:0000256" key="2">
    <source>
        <dbReference type="ARBA" id="ARBA00022723"/>
    </source>
</evidence>
<dbReference type="EMBL" id="JAMFLX010000013">
    <property type="protein sequence ID" value="MCL6270490.1"/>
    <property type="molecule type" value="Genomic_DNA"/>
</dbReference>
<evidence type="ECO:0000313" key="8">
    <source>
        <dbReference type="Proteomes" id="UP001203338"/>
    </source>
</evidence>
<dbReference type="InterPro" id="IPR051452">
    <property type="entry name" value="Diverse_Oxidoreductases"/>
</dbReference>
<dbReference type="Pfam" id="PF01799">
    <property type="entry name" value="Fer2_2"/>
    <property type="match status" value="1"/>
</dbReference>
<dbReference type="Proteomes" id="UP001203338">
    <property type="component" value="Unassembled WGS sequence"/>
</dbReference>
<evidence type="ECO:0000256" key="4">
    <source>
        <dbReference type="ARBA" id="ARBA00023004"/>
    </source>
</evidence>
<accession>A0ABT0PGP1</accession>
<organism evidence="7 8">
    <name type="scientific">Parendozoicomonas callyspongiae</name>
    <dbReference type="NCBI Taxonomy" id="2942213"/>
    <lineage>
        <taxon>Bacteria</taxon>
        <taxon>Pseudomonadati</taxon>
        <taxon>Pseudomonadota</taxon>
        <taxon>Gammaproteobacteria</taxon>
        <taxon>Oceanospirillales</taxon>
        <taxon>Endozoicomonadaceae</taxon>
        <taxon>Parendozoicomonas</taxon>
    </lineage>
</organism>
<dbReference type="PANTHER" id="PTHR44379">
    <property type="entry name" value="OXIDOREDUCTASE WITH IRON-SULFUR SUBUNIT"/>
    <property type="match status" value="1"/>
</dbReference>
<keyword evidence="2" id="KW-0479">Metal-binding</keyword>
<dbReference type="InterPro" id="IPR036884">
    <property type="entry name" value="2Fe-2S-bd_dom_sf"/>
</dbReference>
<dbReference type="Gene3D" id="3.10.20.30">
    <property type="match status" value="1"/>
</dbReference>
<dbReference type="InterPro" id="IPR036010">
    <property type="entry name" value="2Fe-2S_ferredoxin-like_sf"/>
</dbReference>
<sequence>MTQRSLELEKAKNELLKPISFNLNGKDVVILADIRHSLLEILRDHGMTGAKEGCGVGECGACTVLVDGVPTNSCLTMGTWIEGKAVRTIEGEMKDGELSPVQQAYVDTGAIQCGFCTPGLVMRTTAFVEENEGKCCSREEIRHEHSGNLCRCTGYKSIVDAIEKSVEYYDAVGG</sequence>
<dbReference type="RefSeq" id="WP_249699715.1">
    <property type="nucleotide sequence ID" value="NZ_JAMFLX010000013.1"/>
</dbReference>
<dbReference type="SUPFAM" id="SSF47741">
    <property type="entry name" value="CO dehydrogenase ISP C-domain like"/>
    <property type="match status" value="1"/>
</dbReference>
<keyword evidence="3" id="KW-0560">Oxidoreductase</keyword>
<dbReference type="InterPro" id="IPR001041">
    <property type="entry name" value="2Fe-2S_ferredoxin-type"/>
</dbReference>
<dbReference type="InterPro" id="IPR006058">
    <property type="entry name" value="2Fe2S_fd_BS"/>
</dbReference>
<name>A0ABT0PGP1_9GAMM</name>
<evidence type="ECO:0000313" key="7">
    <source>
        <dbReference type="EMBL" id="MCL6270490.1"/>
    </source>
</evidence>
<dbReference type="InterPro" id="IPR012675">
    <property type="entry name" value="Beta-grasp_dom_sf"/>
</dbReference>
<keyword evidence="8" id="KW-1185">Reference proteome</keyword>
<dbReference type="Pfam" id="PF00111">
    <property type="entry name" value="Fer2"/>
    <property type="match status" value="1"/>
</dbReference>
<evidence type="ECO:0000256" key="3">
    <source>
        <dbReference type="ARBA" id="ARBA00023002"/>
    </source>
</evidence>
<feature type="domain" description="2Fe-2S ferredoxin-type" evidence="6">
    <location>
        <begin position="17"/>
        <end position="92"/>
    </location>
</feature>
<dbReference type="PROSITE" id="PS51085">
    <property type="entry name" value="2FE2S_FER_2"/>
    <property type="match status" value="1"/>
</dbReference>
<dbReference type="SUPFAM" id="SSF54292">
    <property type="entry name" value="2Fe-2S ferredoxin-like"/>
    <property type="match status" value="1"/>
</dbReference>
<evidence type="ECO:0000256" key="5">
    <source>
        <dbReference type="ARBA" id="ARBA00023014"/>
    </source>
</evidence>
<evidence type="ECO:0000259" key="6">
    <source>
        <dbReference type="PROSITE" id="PS51085"/>
    </source>
</evidence>
<reference evidence="7 8" key="1">
    <citation type="submission" date="2022-05" db="EMBL/GenBank/DDBJ databases">
        <authorList>
            <person name="Park J.-S."/>
        </authorList>
    </citation>
    <scope>NUCLEOTIDE SEQUENCE [LARGE SCALE GENOMIC DNA]</scope>
    <source>
        <strain evidence="7 8">2012CJ34-2</strain>
    </source>
</reference>
<protein>
    <submittedName>
        <fullName evidence="7">(2Fe-2S)-binding protein</fullName>
    </submittedName>
</protein>
<keyword evidence="4" id="KW-0408">Iron</keyword>
<comment type="caution">
    <text evidence="7">The sequence shown here is derived from an EMBL/GenBank/DDBJ whole genome shotgun (WGS) entry which is preliminary data.</text>
</comment>
<keyword evidence="5" id="KW-0411">Iron-sulfur</keyword>
<dbReference type="InterPro" id="IPR002888">
    <property type="entry name" value="2Fe-2S-bd"/>
</dbReference>
<dbReference type="CDD" id="cd00207">
    <property type="entry name" value="fer2"/>
    <property type="match status" value="1"/>
</dbReference>
<proteinExistence type="predicted"/>